<dbReference type="NCBIfam" id="NF004226">
    <property type="entry name" value="PRK05673.1"/>
    <property type="match status" value="1"/>
</dbReference>
<dbReference type="GO" id="GO:0005737">
    <property type="term" value="C:cytoplasm"/>
    <property type="evidence" value="ECO:0007669"/>
    <property type="project" value="UniProtKB-SubCell"/>
</dbReference>
<keyword evidence="6" id="KW-0548">Nucleotidyltransferase</keyword>
<dbReference type="Pfam" id="PF01336">
    <property type="entry name" value="tRNA_anti-codon"/>
    <property type="match status" value="1"/>
</dbReference>
<dbReference type="CDD" id="cd07431">
    <property type="entry name" value="PHP_PolIIIA"/>
    <property type="match status" value="1"/>
</dbReference>
<evidence type="ECO:0000256" key="3">
    <source>
        <dbReference type="ARBA" id="ARBA00012417"/>
    </source>
</evidence>
<dbReference type="GO" id="GO:0008408">
    <property type="term" value="F:3'-5' exonuclease activity"/>
    <property type="evidence" value="ECO:0007669"/>
    <property type="project" value="InterPro"/>
</dbReference>
<proteinExistence type="inferred from homology"/>
<name>A0A1G7PQ77_9LACT</name>
<dbReference type="EMBL" id="FNCK01000001">
    <property type="protein sequence ID" value="SDF87590.1"/>
    <property type="molecule type" value="Genomic_DNA"/>
</dbReference>
<evidence type="ECO:0000256" key="2">
    <source>
        <dbReference type="ARBA" id="ARBA00009496"/>
    </source>
</evidence>
<dbReference type="SMART" id="SM00481">
    <property type="entry name" value="POLIIIAc"/>
    <property type="match status" value="1"/>
</dbReference>
<dbReference type="GO" id="GO:0006260">
    <property type="term" value="P:DNA replication"/>
    <property type="evidence" value="ECO:0007669"/>
    <property type="project" value="UniProtKB-KW"/>
</dbReference>
<evidence type="ECO:0000256" key="7">
    <source>
        <dbReference type="ARBA" id="ARBA00022705"/>
    </source>
</evidence>
<dbReference type="STRING" id="120956.SAMN05421791_101311"/>
<dbReference type="NCBIfam" id="TIGR00594">
    <property type="entry name" value="polc"/>
    <property type="match status" value="1"/>
</dbReference>
<reference evidence="13 14" key="1">
    <citation type="submission" date="2016-10" db="EMBL/GenBank/DDBJ databases">
        <authorList>
            <person name="de Groot N.N."/>
        </authorList>
    </citation>
    <scope>NUCLEOTIDE SEQUENCE [LARGE SCALE GENOMIC DNA]</scope>
    <source>
        <strain evidence="13 14">ATCC BAA-466</strain>
    </source>
</reference>
<dbReference type="PANTHER" id="PTHR32294">
    <property type="entry name" value="DNA POLYMERASE III SUBUNIT ALPHA"/>
    <property type="match status" value="1"/>
</dbReference>
<dbReference type="Pfam" id="PF14579">
    <property type="entry name" value="HHH_6"/>
    <property type="match status" value="1"/>
</dbReference>
<dbReference type="Gene3D" id="2.40.50.140">
    <property type="entry name" value="Nucleic acid-binding proteins"/>
    <property type="match status" value="1"/>
</dbReference>
<evidence type="ECO:0000256" key="11">
    <source>
        <dbReference type="ARBA" id="ARBA00049244"/>
    </source>
</evidence>
<dbReference type="InterPro" id="IPR029460">
    <property type="entry name" value="DNAPol_HHH"/>
</dbReference>
<evidence type="ECO:0000259" key="12">
    <source>
        <dbReference type="SMART" id="SM00481"/>
    </source>
</evidence>
<dbReference type="Gene3D" id="1.10.150.870">
    <property type="match status" value="1"/>
</dbReference>
<dbReference type="InterPro" id="IPR011708">
    <property type="entry name" value="DNA_pol3_alpha_NTPase_dom"/>
</dbReference>
<evidence type="ECO:0000256" key="8">
    <source>
        <dbReference type="ARBA" id="ARBA00022932"/>
    </source>
</evidence>
<dbReference type="CDD" id="cd04485">
    <property type="entry name" value="DnaE_OBF"/>
    <property type="match status" value="1"/>
</dbReference>
<comment type="function">
    <text evidence="9">DNA polymerase III is a complex, multichain enzyme responsible for most of the replicative synthesis in bacteria. This DNA polymerase also exhibits 3' to 5' exonuclease activity. The alpha chain is the DNA polymerase.</text>
</comment>
<evidence type="ECO:0000313" key="13">
    <source>
        <dbReference type="EMBL" id="SDF87590.1"/>
    </source>
</evidence>
<evidence type="ECO:0000256" key="6">
    <source>
        <dbReference type="ARBA" id="ARBA00022695"/>
    </source>
</evidence>
<dbReference type="PANTHER" id="PTHR32294:SF0">
    <property type="entry name" value="DNA POLYMERASE III SUBUNIT ALPHA"/>
    <property type="match status" value="1"/>
</dbReference>
<dbReference type="Pfam" id="PF02811">
    <property type="entry name" value="PHP"/>
    <property type="match status" value="1"/>
</dbReference>
<evidence type="ECO:0000256" key="9">
    <source>
        <dbReference type="ARBA" id="ARBA00025611"/>
    </source>
</evidence>
<dbReference type="InterPro" id="IPR004365">
    <property type="entry name" value="NA-bd_OB_tRNA"/>
</dbReference>
<keyword evidence="14" id="KW-1185">Reference proteome</keyword>
<keyword evidence="5" id="KW-0808">Transferase</keyword>
<dbReference type="InterPro" id="IPR012340">
    <property type="entry name" value="NA-bd_OB-fold"/>
</dbReference>
<dbReference type="InterPro" id="IPR040982">
    <property type="entry name" value="DNA_pol3_finger"/>
</dbReference>
<dbReference type="InterPro" id="IPR004013">
    <property type="entry name" value="PHP_dom"/>
</dbReference>
<evidence type="ECO:0000256" key="10">
    <source>
        <dbReference type="ARBA" id="ARBA00026073"/>
    </source>
</evidence>
<evidence type="ECO:0000313" key="14">
    <source>
        <dbReference type="Proteomes" id="UP000199708"/>
    </source>
</evidence>
<keyword evidence="7" id="KW-0235">DNA replication</keyword>
<dbReference type="OrthoDB" id="9803237at2"/>
<dbReference type="Proteomes" id="UP000199708">
    <property type="component" value="Unassembled WGS sequence"/>
</dbReference>
<dbReference type="GO" id="GO:0003676">
    <property type="term" value="F:nucleic acid binding"/>
    <property type="evidence" value="ECO:0007669"/>
    <property type="project" value="InterPro"/>
</dbReference>
<sequence>MLFNVRSSYSLLQSTLDLDKYVERAKQLGYTHLGLADEGVLHGSLKFYLACQKANVQAMIGLTLNLPGRVDNSQNYPILVYALNDQGYLTLIQISKIINQSQPDYQKIDQLMRQAQQSLIIISPGKKGEMEQALLHENSRAGQAILEAWLSIFPKTNIYLGLSIYPYNELEVSWLSQFANNNQLTLVCNQLVESLTSEDGFAIRILQAIDSNEVLDPSIMTYRTSHYLYGLKELEDLYQQKGLDWVVANSHALEDRMQVELPINQSLLPKFQTPADQSAKDYLKGLCQANLKKLEGDQIANYQVRLDHELTIIDQMGFNDYFLIVWEIMAFCHSHAIRTGPGRGSAAGSLVAYLLGITKVDPIEYDLLFERFLNPERYNMPDIDIDIPDDKREQVLRYIEEKYGSQHVAQMITFGSFGAKQSLRDTLRVLSFPKIVQVRWSKTIPNEVSIQLKDAFQKSSALRDLIAEDPLNQQIFKTALTIEGLPRHTSTHASGVVIADQDLSRWIPVFSRENQMQITQFDMEDVERVGLLKMDFLGLKNLQILDQILKLIRKNQGQTIDIDRIDRNDPATLELFQRADTQGIFQFESEGIRQVLRRLKPEAFEDIIAVNALYRPGPMQQITHFIARKHGKEKIEYIHPLLEEILKKTYGIIVYQEQVMQICQKVAGFSLGQADLLRRAMGKKEIHLMEKQKSDFLAGCQARGLAPSTSQEIFHYIYQFANYGFNRAHAAVYSTLAYQLAYLKVHYPLEFFTAILNQGRSIHQSLDEYLSNAKRTLGKFLMVDINQSHSNFEIEDGKIRIGLMAIKGLRQDFCQAILDERNLAGPYTDFQNFLSRLPVKFLKNNLIQALIDAGALDTFGYTRATLTENLDRFIQFCKISGNHVNLLKEIEPKVSLEPEWPKAILLDRQREVLGLQLAGHPIDDYLKIIEADTSFHTIGSLKSAAKHKTVKILAYIENIKVIETKKKEKMAFYRLNDGSQSISLVSFPETYQRFGHQVKDGQVIALQGQVSIDRQGELQIVLDRLLPLPSNEDKPPLNKPQQVFLRIIADASSAELVEKVKKLAQKNPGPLEIIMVDTQRNAWKLDKAYNLSMAHRVVEELKNLFGEQNVYFK</sequence>
<dbReference type="Gene3D" id="1.10.10.1600">
    <property type="entry name" value="Bacterial DNA polymerase III alpha subunit, thumb domain"/>
    <property type="match status" value="1"/>
</dbReference>
<dbReference type="Pfam" id="PF17657">
    <property type="entry name" value="DNA_pol3_finger"/>
    <property type="match status" value="1"/>
</dbReference>
<dbReference type="RefSeq" id="WP_090289008.1">
    <property type="nucleotide sequence ID" value="NZ_FNCK01000001.1"/>
</dbReference>
<protein>
    <recommendedName>
        <fullName evidence="4">DNA polymerase III subunit alpha</fullName>
        <ecNumber evidence="3">2.7.7.7</ecNumber>
    </recommendedName>
</protein>
<evidence type="ECO:0000256" key="5">
    <source>
        <dbReference type="ARBA" id="ARBA00022679"/>
    </source>
</evidence>
<dbReference type="Pfam" id="PF07733">
    <property type="entry name" value="DNA_pol3_alpha"/>
    <property type="match status" value="1"/>
</dbReference>
<accession>A0A1G7PQ77</accession>
<feature type="domain" description="Polymerase/histidinol phosphatase N-terminal" evidence="12">
    <location>
        <begin position="1"/>
        <end position="68"/>
    </location>
</feature>
<dbReference type="GO" id="GO:0003887">
    <property type="term" value="F:DNA-directed DNA polymerase activity"/>
    <property type="evidence" value="ECO:0007669"/>
    <property type="project" value="UniProtKB-KW"/>
</dbReference>
<evidence type="ECO:0000256" key="1">
    <source>
        <dbReference type="ARBA" id="ARBA00004496"/>
    </source>
</evidence>
<dbReference type="AlphaFoldDB" id="A0A1G7PQ77"/>
<comment type="similarity">
    <text evidence="2">Belongs to the DNA polymerase type-C family. DnaE subfamily.</text>
</comment>
<comment type="subunit">
    <text evidence="10">DNA polymerase III contains a core (composed of alpha, epsilon and theta chains) that associates with a tau subunit. This core dimerizes to form the POLIII' complex. PolIII' associates with the gamma complex (composed of gamma, delta, delta', psi and chi chains) and with the beta chain to form the complete DNA polymerase III complex.</text>
</comment>
<dbReference type="InterPro" id="IPR004805">
    <property type="entry name" value="DnaE2/DnaE/PolC"/>
</dbReference>
<gene>
    <name evidence="13" type="ORF">SAMN05421791_101311</name>
</gene>
<organism evidence="13 14">
    <name type="scientific">Facklamia miroungae</name>
    <dbReference type="NCBI Taxonomy" id="120956"/>
    <lineage>
        <taxon>Bacteria</taxon>
        <taxon>Bacillati</taxon>
        <taxon>Bacillota</taxon>
        <taxon>Bacilli</taxon>
        <taxon>Lactobacillales</taxon>
        <taxon>Aerococcaceae</taxon>
        <taxon>Facklamia</taxon>
    </lineage>
</organism>
<evidence type="ECO:0000256" key="4">
    <source>
        <dbReference type="ARBA" id="ARBA00019114"/>
    </source>
</evidence>
<dbReference type="InterPro" id="IPR003141">
    <property type="entry name" value="Pol/His_phosphatase_N"/>
</dbReference>
<comment type="subcellular location">
    <subcellularLocation>
        <location evidence="1">Cytoplasm</location>
    </subcellularLocation>
</comment>
<keyword evidence="8" id="KW-0239">DNA-directed DNA polymerase</keyword>
<dbReference type="EC" id="2.7.7.7" evidence="3"/>
<comment type="catalytic activity">
    <reaction evidence="11">
        <text>DNA(n) + a 2'-deoxyribonucleoside 5'-triphosphate = DNA(n+1) + diphosphate</text>
        <dbReference type="Rhea" id="RHEA:22508"/>
        <dbReference type="Rhea" id="RHEA-COMP:17339"/>
        <dbReference type="Rhea" id="RHEA-COMP:17340"/>
        <dbReference type="ChEBI" id="CHEBI:33019"/>
        <dbReference type="ChEBI" id="CHEBI:61560"/>
        <dbReference type="ChEBI" id="CHEBI:173112"/>
        <dbReference type="EC" id="2.7.7.7"/>
    </reaction>
</comment>
<dbReference type="Gene3D" id="3.20.20.140">
    <property type="entry name" value="Metal-dependent hydrolases"/>
    <property type="match status" value="1"/>
</dbReference>
<dbReference type="InterPro" id="IPR041931">
    <property type="entry name" value="DNA_pol3_alpha_thumb_dom"/>
</dbReference>